<dbReference type="Proteomes" id="UP000198412">
    <property type="component" value="Unassembled WGS sequence"/>
</dbReference>
<dbReference type="Gene3D" id="3.30.1370.110">
    <property type="match status" value="1"/>
</dbReference>
<reference evidence="2" key="1">
    <citation type="submission" date="2017-06" db="EMBL/GenBank/DDBJ databases">
        <authorList>
            <person name="Varghese N."/>
            <person name="Submissions S."/>
        </authorList>
    </citation>
    <scope>NUCLEOTIDE SEQUENCE [LARGE SCALE GENOMIC DNA]</scope>
    <source>
        <strain evidence="2">DSM 27993</strain>
    </source>
</reference>
<protein>
    <recommendedName>
        <fullName evidence="3">Smr domain-containing protein</fullName>
    </recommendedName>
</protein>
<organism evidence="1 2">
    <name type="scientific">Lutibacter flavus</name>
    <dbReference type="NCBI Taxonomy" id="691689"/>
    <lineage>
        <taxon>Bacteria</taxon>
        <taxon>Pseudomonadati</taxon>
        <taxon>Bacteroidota</taxon>
        <taxon>Flavobacteriia</taxon>
        <taxon>Flavobacteriales</taxon>
        <taxon>Flavobacteriaceae</taxon>
        <taxon>Lutibacter</taxon>
    </lineage>
</organism>
<gene>
    <name evidence="1" type="ORF">SAMN04488111_0255</name>
</gene>
<dbReference type="InterPro" id="IPR036063">
    <property type="entry name" value="Smr_dom_sf"/>
</dbReference>
<name>A0A238VBV4_9FLAO</name>
<evidence type="ECO:0008006" key="3">
    <source>
        <dbReference type="Google" id="ProtNLM"/>
    </source>
</evidence>
<dbReference type="RefSeq" id="WP_089376623.1">
    <property type="nucleotide sequence ID" value="NZ_FZNX01000001.1"/>
</dbReference>
<dbReference type="EMBL" id="FZNX01000001">
    <property type="protein sequence ID" value="SNR31880.1"/>
    <property type="molecule type" value="Genomic_DNA"/>
</dbReference>
<accession>A0A238VBV4</accession>
<dbReference type="OrthoDB" id="1524810at2"/>
<evidence type="ECO:0000313" key="1">
    <source>
        <dbReference type="EMBL" id="SNR31880.1"/>
    </source>
</evidence>
<dbReference type="AlphaFoldDB" id="A0A238VBV4"/>
<keyword evidence="2" id="KW-1185">Reference proteome</keyword>
<proteinExistence type="predicted"/>
<sequence>MDFKIGDTVAVLDDVIKGKVVEIHQNKIVIESSDGFTFDFLPKELVVIRESQFELSKYSDINNESLMEKIAESSAKKNAPKFKSNLKPDDIPAMEVDLHIHQLTDSTRGLDNYDMLNLQIETAKHKLEFAIRNRIPKIVFIHGVGAGVLKTELDFLFKNYHVDFYAASYKKYGLGATEVYIYQNPKN</sequence>
<evidence type="ECO:0000313" key="2">
    <source>
        <dbReference type="Proteomes" id="UP000198412"/>
    </source>
</evidence>